<gene>
    <name evidence="8" type="ORF">SAMN02910293_00072</name>
</gene>
<feature type="domain" description="Gram-positive cocci surface proteins LPxTG" evidence="7">
    <location>
        <begin position="781"/>
        <end position="813"/>
    </location>
</feature>
<keyword evidence="4" id="KW-0677">Repeat</keyword>
<dbReference type="NCBIfam" id="TIGR01167">
    <property type="entry name" value="LPXTG_anchor"/>
    <property type="match status" value="1"/>
</dbReference>
<dbReference type="PROSITE" id="PS50847">
    <property type="entry name" value="GRAM_POS_ANCHORING"/>
    <property type="match status" value="1"/>
</dbReference>
<accession>A0A1G6A1A4</accession>
<evidence type="ECO:0000313" key="9">
    <source>
        <dbReference type="Proteomes" id="UP000182508"/>
    </source>
</evidence>
<name>A0A1G6A1A4_9STRE</name>
<organism evidence="8 9">
    <name type="scientific">Streptococcus henryi</name>
    <dbReference type="NCBI Taxonomy" id="439219"/>
    <lineage>
        <taxon>Bacteria</taxon>
        <taxon>Bacillati</taxon>
        <taxon>Bacillota</taxon>
        <taxon>Bacilli</taxon>
        <taxon>Lactobacillales</taxon>
        <taxon>Streptococcaceae</taxon>
        <taxon>Streptococcus</taxon>
    </lineage>
</organism>
<evidence type="ECO:0000313" key="8">
    <source>
        <dbReference type="EMBL" id="SDB01763.1"/>
    </source>
</evidence>
<dbReference type="EMBL" id="FMXP01000002">
    <property type="protein sequence ID" value="SDB01763.1"/>
    <property type="molecule type" value="Genomic_DNA"/>
</dbReference>
<evidence type="ECO:0000256" key="5">
    <source>
        <dbReference type="ARBA" id="ARBA00023088"/>
    </source>
</evidence>
<keyword evidence="9" id="KW-1185">Reference proteome</keyword>
<evidence type="ECO:0000256" key="1">
    <source>
        <dbReference type="ARBA" id="ARBA00022512"/>
    </source>
</evidence>
<dbReference type="InterPro" id="IPR019931">
    <property type="entry name" value="LPXTG_anchor"/>
</dbReference>
<dbReference type="STRING" id="439219.SAMN02910293_00072"/>
<evidence type="ECO:0000256" key="6">
    <source>
        <dbReference type="SAM" id="MobiDB-lite"/>
    </source>
</evidence>
<keyword evidence="1" id="KW-0134">Cell wall</keyword>
<reference evidence="8 9" key="1">
    <citation type="submission" date="2016-10" db="EMBL/GenBank/DDBJ databases">
        <authorList>
            <person name="de Groot N.N."/>
        </authorList>
    </citation>
    <scope>NUCLEOTIDE SEQUENCE [LARGE SCALE GENOMIC DNA]</scope>
    <source>
        <strain evidence="8 9">A-4</strain>
    </source>
</reference>
<dbReference type="AlphaFoldDB" id="A0A1G6A1A4"/>
<dbReference type="Pfam" id="PF06458">
    <property type="entry name" value="MucBP"/>
    <property type="match status" value="2"/>
</dbReference>
<evidence type="ECO:0000256" key="2">
    <source>
        <dbReference type="ARBA" id="ARBA00022525"/>
    </source>
</evidence>
<keyword evidence="2" id="KW-0964">Secreted</keyword>
<dbReference type="Proteomes" id="UP000182508">
    <property type="component" value="Unassembled WGS sequence"/>
</dbReference>
<dbReference type="Pfam" id="PF00746">
    <property type="entry name" value="Gram_pos_anchor"/>
    <property type="match status" value="1"/>
</dbReference>
<dbReference type="InterPro" id="IPR009459">
    <property type="entry name" value="MucBP_dom"/>
</dbReference>
<proteinExistence type="predicted"/>
<protein>
    <submittedName>
        <fullName evidence="8">LPXTG-motif cell wall anchor domain-containing protein</fullName>
    </submittedName>
</protein>
<evidence type="ECO:0000259" key="7">
    <source>
        <dbReference type="PROSITE" id="PS50847"/>
    </source>
</evidence>
<keyword evidence="5" id="KW-0572">Peptidoglycan-anchor</keyword>
<keyword evidence="3" id="KW-0732">Signal</keyword>
<evidence type="ECO:0000256" key="3">
    <source>
        <dbReference type="ARBA" id="ARBA00022729"/>
    </source>
</evidence>
<evidence type="ECO:0000256" key="4">
    <source>
        <dbReference type="ARBA" id="ARBA00022737"/>
    </source>
</evidence>
<dbReference type="Gene3D" id="3.10.20.320">
    <property type="entry name" value="Putative peptidoglycan bound protein (lpxtg motif)"/>
    <property type="match status" value="1"/>
</dbReference>
<feature type="region of interest" description="Disordered" evidence="6">
    <location>
        <begin position="752"/>
        <end position="771"/>
    </location>
</feature>
<sequence>MFRNNQTNKKRKSKSVKNLVGVTVLMGGLMIVGGQVSADELTSVTDTAAVTTTTSEAEVTSTVDLETVNVMTSDMATTASELSEEMIATSAVVASDEASEDVSAKVYTTATIAENNIGSTSSEIAVDVKSIVDGTVTSGQYVDYTFDNINVENLNGKSVATTVGTTIGVLSVASNQTNLNQYVSEQDGEKLNPNNTYHTVVRLTFNEAVNTLKDISFEFSNTARTSNLVSSLAYEVTRKISSGDSVVATETNEVPAWVGLDQQNYTYKSENILYINQGVQTSSNNAIQFVVPVEKALAAGDLITTTIGKNSYVYNLNAKENQVGYTFDITSNRVPFADTAKNSSGVYVYNSDKLKLQVVSADDNKIVYKVLEATITADHGFGINQPTVVTDPTINNDSTFNYSLEFTRDGAVLAASGNRADGDTIVSGTKTNGNAVVVTGTHTTKWMDRETNQELEPAQTTEGKVTDTYDSVRKDFKDYIYVSVDGVTSGNYSVNGSTTTFYYVRAKGTVDVTYHNTVGDEIKSAVVDTVSSPVGTKYDTSDHKPSVIMVTNADGTTTVWQYKELGKGSAKEVGDVVKGNTHVDYVYAEAAVVPVKDMLDKEGRSINGKTVTTGDIVTIKIDGNAISDSIDGGLTRFGLKDILDTLHLEYVDNSVKLIAGKDTHMMLSDGSVIKSGDDVSRYVDFSEKDGEIVAIYRAEFLKMLAENDVEDMVNLDLIFDAKVVAAGDVENTAIEIINDSEFTSESVKFTVEEPQKDTPTPSEAPKADTPTVVKEQSVAVLPSTGETGSVLSVVSGLLSFVAGLFGVRKRKED</sequence>
<dbReference type="Gene3D" id="2.60.40.740">
    <property type="match status" value="1"/>
</dbReference>
<dbReference type="RefSeq" id="WP_074484904.1">
    <property type="nucleotide sequence ID" value="NZ_FMXP01000002.1"/>
</dbReference>